<gene>
    <name evidence="1" type="ORF">HPB49_020184</name>
</gene>
<organism evidence="1 2">
    <name type="scientific">Dermacentor silvarum</name>
    <name type="common">Tick</name>
    <dbReference type="NCBI Taxonomy" id="543639"/>
    <lineage>
        <taxon>Eukaryota</taxon>
        <taxon>Metazoa</taxon>
        <taxon>Ecdysozoa</taxon>
        <taxon>Arthropoda</taxon>
        <taxon>Chelicerata</taxon>
        <taxon>Arachnida</taxon>
        <taxon>Acari</taxon>
        <taxon>Parasitiformes</taxon>
        <taxon>Ixodida</taxon>
        <taxon>Ixodoidea</taxon>
        <taxon>Ixodidae</taxon>
        <taxon>Rhipicephalinae</taxon>
        <taxon>Dermacentor</taxon>
    </lineage>
</organism>
<comment type="caution">
    <text evidence="1">The sequence shown here is derived from an EMBL/GenBank/DDBJ whole genome shotgun (WGS) entry which is preliminary data.</text>
</comment>
<evidence type="ECO:0000313" key="2">
    <source>
        <dbReference type="Proteomes" id="UP000821865"/>
    </source>
</evidence>
<keyword evidence="2" id="KW-1185">Reference proteome</keyword>
<dbReference type="Proteomes" id="UP000821865">
    <property type="component" value="Chromosome 6"/>
</dbReference>
<reference evidence="1" key="1">
    <citation type="submission" date="2020-05" db="EMBL/GenBank/DDBJ databases">
        <title>Large-scale comparative analyses of tick genomes elucidate their genetic diversity and vector capacities.</title>
        <authorList>
            <person name="Jia N."/>
            <person name="Wang J."/>
            <person name="Shi W."/>
            <person name="Du L."/>
            <person name="Sun Y."/>
            <person name="Zhan W."/>
            <person name="Jiang J."/>
            <person name="Wang Q."/>
            <person name="Zhang B."/>
            <person name="Ji P."/>
            <person name="Sakyi L.B."/>
            <person name="Cui X."/>
            <person name="Yuan T."/>
            <person name="Jiang B."/>
            <person name="Yang W."/>
            <person name="Lam T.T.-Y."/>
            <person name="Chang Q."/>
            <person name="Ding S."/>
            <person name="Wang X."/>
            <person name="Zhu J."/>
            <person name="Ruan X."/>
            <person name="Zhao L."/>
            <person name="Wei J."/>
            <person name="Que T."/>
            <person name="Du C."/>
            <person name="Cheng J."/>
            <person name="Dai P."/>
            <person name="Han X."/>
            <person name="Huang E."/>
            <person name="Gao Y."/>
            <person name="Liu J."/>
            <person name="Shao H."/>
            <person name="Ye R."/>
            <person name="Li L."/>
            <person name="Wei W."/>
            <person name="Wang X."/>
            <person name="Wang C."/>
            <person name="Yang T."/>
            <person name="Huo Q."/>
            <person name="Li W."/>
            <person name="Guo W."/>
            <person name="Chen H."/>
            <person name="Zhou L."/>
            <person name="Ni X."/>
            <person name="Tian J."/>
            <person name="Zhou Y."/>
            <person name="Sheng Y."/>
            <person name="Liu T."/>
            <person name="Pan Y."/>
            <person name="Xia L."/>
            <person name="Li J."/>
            <person name="Zhao F."/>
            <person name="Cao W."/>
        </authorList>
    </citation>
    <scope>NUCLEOTIDE SEQUENCE</scope>
    <source>
        <strain evidence="1">Dsil-2018</strain>
    </source>
</reference>
<proteinExistence type="predicted"/>
<sequence length="213" mass="24157">MAAKTKDLVAAIKDALPHITDERMLFLMQELGAKGVRCKADMEKLEAVDLVNALGTDDAKRLVAFFNTPEPIDEIMADGARSDTLKEEQAKRQQIHEATVRDVTCSASLQAGAHRATMEKLQAQQAATSREHEENLKRMREEHRLRAQKLEQEEREHLEKMERLRRQRRPAMNRLLDIVMDYTVRKVTGGLSQDWSGPANPSQDFVTAPRSAN</sequence>
<dbReference type="EMBL" id="CM023475">
    <property type="protein sequence ID" value="KAH7946081.1"/>
    <property type="molecule type" value="Genomic_DNA"/>
</dbReference>
<protein>
    <submittedName>
        <fullName evidence="1">Uncharacterized protein</fullName>
    </submittedName>
</protein>
<name>A0ACB8CM81_DERSI</name>
<evidence type="ECO:0000313" key="1">
    <source>
        <dbReference type="EMBL" id="KAH7946081.1"/>
    </source>
</evidence>
<accession>A0ACB8CM81</accession>